<dbReference type="RefSeq" id="XP_030996701.1">
    <property type="nucleotide sequence ID" value="XM_031139273.1"/>
</dbReference>
<dbReference type="Proteomes" id="UP000319257">
    <property type="component" value="Unassembled WGS sequence"/>
</dbReference>
<dbReference type="GeneID" id="41972267"/>
<feature type="domain" description="Methyltransferase type 11" evidence="2">
    <location>
        <begin position="40"/>
        <end position="112"/>
    </location>
</feature>
<dbReference type="InParanoid" id="A0A507BEN1"/>
<name>A0A507BEN1_9PEZI</name>
<dbReference type="GO" id="GO:0008757">
    <property type="term" value="F:S-adenosylmethionine-dependent methyltransferase activity"/>
    <property type="evidence" value="ECO:0007669"/>
    <property type="project" value="InterPro"/>
</dbReference>
<evidence type="ECO:0000259" key="2">
    <source>
        <dbReference type="Pfam" id="PF08241"/>
    </source>
</evidence>
<dbReference type="SUPFAM" id="SSF53335">
    <property type="entry name" value="S-adenosyl-L-methionine-dependent methyltransferases"/>
    <property type="match status" value="1"/>
</dbReference>
<dbReference type="Gene3D" id="3.40.50.150">
    <property type="entry name" value="Vaccinia Virus protein VP39"/>
    <property type="match status" value="1"/>
</dbReference>
<keyword evidence="4" id="KW-1185">Reference proteome</keyword>
<protein>
    <recommendedName>
        <fullName evidence="2">Methyltransferase type 11 domain-containing protein</fullName>
    </recommendedName>
</protein>
<dbReference type="AlphaFoldDB" id="A0A507BEN1"/>
<dbReference type="PANTHER" id="PTHR43591">
    <property type="entry name" value="METHYLTRANSFERASE"/>
    <property type="match status" value="1"/>
</dbReference>
<proteinExistence type="inferred from homology"/>
<dbReference type="InterPro" id="IPR029063">
    <property type="entry name" value="SAM-dependent_MTases_sf"/>
</dbReference>
<dbReference type="OrthoDB" id="506498at2759"/>
<accession>A0A507BEN1</accession>
<evidence type="ECO:0000256" key="1">
    <source>
        <dbReference type="ARBA" id="ARBA00038158"/>
    </source>
</evidence>
<gene>
    <name evidence="3" type="ORF">E0L32_004820</name>
</gene>
<sequence length="259" mass="29062">MESDSQTVPLDDVYLETVVLNDREYQCFAVENGTYFAPVDEVVGVDISPHMIPEETPGNLDLQIDDLNRPFTFPSNYFDLVHSRLVAGGINSDRWRDYLRDMVRVLRPGGWCQMVEIYFNAQSDNGSLTSSHALSRWSQRYLESLSPYKDPRIPLRLEQMMRQAGLVDVETRILPLPMCGWSSDPRSNDIGTANRENVQRLLASLATFPLTELAGMPIADVQLLVAQARAEASNVDFKVNTASIGQLLGIQIRLAARPC</sequence>
<reference evidence="3 4" key="1">
    <citation type="submission" date="2019-06" db="EMBL/GenBank/DDBJ databases">
        <title>Draft genome sequence of the filamentous fungus Phialemoniopsis curvata isolated from diesel fuel.</title>
        <authorList>
            <person name="Varaljay V.A."/>
            <person name="Lyon W.J."/>
            <person name="Crouch A.L."/>
            <person name="Drake C.E."/>
            <person name="Hollomon J.M."/>
            <person name="Nadeau L.J."/>
            <person name="Nunn H.S."/>
            <person name="Stevenson B.S."/>
            <person name="Bojanowski C.L."/>
            <person name="Crookes-Goodson W.J."/>
        </authorList>
    </citation>
    <scope>NUCLEOTIDE SEQUENCE [LARGE SCALE GENOMIC DNA]</scope>
    <source>
        <strain evidence="3 4">D216</strain>
    </source>
</reference>
<dbReference type="InterPro" id="IPR013216">
    <property type="entry name" value="Methyltransf_11"/>
</dbReference>
<dbReference type="CDD" id="cd02440">
    <property type="entry name" value="AdoMet_MTases"/>
    <property type="match status" value="1"/>
</dbReference>
<dbReference type="EMBL" id="SKBQ01000024">
    <property type="protein sequence ID" value="TPX14990.1"/>
    <property type="molecule type" value="Genomic_DNA"/>
</dbReference>
<dbReference type="PANTHER" id="PTHR43591:SF24">
    <property type="entry name" value="2-METHOXY-6-POLYPRENYL-1,4-BENZOQUINOL METHYLASE, MITOCHONDRIAL"/>
    <property type="match status" value="1"/>
</dbReference>
<organism evidence="3 4">
    <name type="scientific">Thyridium curvatum</name>
    <dbReference type="NCBI Taxonomy" id="1093900"/>
    <lineage>
        <taxon>Eukaryota</taxon>
        <taxon>Fungi</taxon>
        <taxon>Dikarya</taxon>
        <taxon>Ascomycota</taxon>
        <taxon>Pezizomycotina</taxon>
        <taxon>Sordariomycetes</taxon>
        <taxon>Sordariomycetidae</taxon>
        <taxon>Thyridiales</taxon>
        <taxon>Thyridiaceae</taxon>
        <taxon>Thyridium</taxon>
    </lineage>
</organism>
<comment type="similarity">
    <text evidence="1">Belongs to the methyltransferase superfamily. LaeA methyltransferase family.</text>
</comment>
<evidence type="ECO:0000313" key="4">
    <source>
        <dbReference type="Proteomes" id="UP000319257"/>
    </source>
</evidence>
<evidence type="ECO:0000313" key="3">
    <source>
        <dbReference type="EMBL" id="TPX14990.1"/>
    </source>
</evidence>
<comment type="caution">
    <text evidence="3">The sequence shown here is derived from an EMBL/GenBank/DDBJ whole genome shotgun (WGS) entry which is preliminary data.</text>
</comment>
<dbReference type="Pfam" id="PF08241">
    <property type="entry name" value="Methyltransf_11"/>
    <property type="match status" value="1"/>
</dbReference>
<dbReference type="STRING" id="1093900.A0A507BEN1"/>